<evidence type="ECO:0000313" key="1">
    <source>
        <dbReference type="EMBL" id="CAK0866162.1"/>
    </source>
</evidence>
<dbReference type="Proteomes" id="UP001189429">
    <property type="component" value="Unassembled WGS sequence"/>
</dbReference>
<evidence type="ECO:0000313" key="2">
    <source>
        <dbReference type="Proteomes" id="UP001189429"/>
    </source>
</evidence>
<dbReference type="EMBL" id="CAUYUJ010016513">
    <property type="protein sequence ID" value="CAK0866162.1"/>
    <property type="molecule type" value="Genomic_DNA"/>
</dbReference>
<evidence type="ECO:0008006" key="3">
    <source>
        <dbReference type="Google" id="ProtNLM"/>
    </source>
</evidence>
<dbReference type="PANTHER" id="PTHR31630">
    <property type="entry name" value="PHYTANOYL-COA DIOXYGENASE-RELATED-RELATED"/>
    <property type="match status" value="1"/>
</dbReference>
<dbReference type="SUPFAM" id="SSF51197">
    <property type="entry name" value="Clavaminate synthase-like"/>
    <property type="match status" value="1"/>
</dbReference>
<name>A0ABN9V337_9DINO</name>
<reference evidence="1" key="1">
    <citation type="submission" date="2023-10" db="EMBL/GenBank/DDBJ databases">
        <authorList>
            <person name="Chen Y."/>
            <person name="Shah S."/>
            <person name="Dougan E. K."/>
            <person name="Thang M."/>
            <person name="Chan C."/>
        </authorList>
    </citation>
    <scope>NUCLEOTIDE SEQUENCE [LARGE SCALE GENOMIC DNA]</scope>
</reference>
<keyword evidence="2" id="KW-1185">Reference proteome</keyword>
<proteinExistence type="predicted"/>
<dbReference type="Pfam" id="PF05721">
    <property type="entry name" value="PhyH"/>
    <property type="match status" value="1"/>
</dbReference>
<accession>A0ABN9V337</accession>
<dbReference type="Gene3D" id="2.60.120.620">
    <property type="entry name" value="q2cbj1_9rhob like domain"/>
    <property type="match status" value="1"/>
</dbReference>
<protein>
    <recommendedName>
        <fullName evidence="3">Phytanoyl-CoA dioxygenase family protein</fullName>
    </recommendedName>
</protein>
<gene>
    <name evidence="1" type="ORF">PCOR1329_LOCUS53428</name>
</gene>
<sequence length="195" mass="21481">DCMRYGMDGADPMADDRLPLRDFRAEITSVQGCAGVHIQGVLNLLDNLEEDGGTRVVPGFHKAFPEWFKALGPLEQNLFQSGPHDNFVLRRAHGGGSFKFSNLDPIHKLSHRVPMRAGSMLIWNQLVVHGSVANNSRNFRMAQFITGFRAAELSPARAWARRAAVLQQVAANGLRLGPLAPHVFGACQDDVDRRG</sequence>
<feature type="non-terminal residue" evidence="1">
    <location>
        <position position="1"/>
    </location>
</feature>
<comment type="caution">
    <text evidence="1">The sequence shown here is derived from an EMBL/GenBank/DDBJ whole genome shotgun (WGS) entry which is preliminary data.</text>
</comment>
<dbReference type="PANTHER" id="PTHR31630:SF6">
    <property type="entry name" value="PHYTANOYL-COA DIOXYGENASE-RELATED"/>
    <property type="match status" value="1"/>
</dbReference>
<organism evidence="1 2">
    <name type="scientific">Prorocentrum cordatum</name>
    <dbReference type="NCBI Taxonomy" id="2364126"/>
    <lineage>
        <taxon>Eukaryota</taxon>
        <taxon>Sar</taxon>
        <taxon>Alveolata</taxon>
        <taxon>Dinophyceae</taxon>
        <taxon>Prorocentrales</taxon>
        <taxon>Prorocentraceae</taxon>
        <taxon>Prorocentrum</taxon>
    </lineage>
</organism>
<dbReference type="InterPro" id="IPR008775">
    <property type="entry name" value="Phytyl_CoA_dOase-like"/>
</dbReference>